<dbReference type="PANTHER" id="PTHR45748:SF7">
    <property type="entry name" value="1-PHOSPHATIDYLINOSITOL 3-PHOSPHATE 5-KINASE-RELATED"/>
    <property type="match status" value="1"/>
</dbReference>
<dbReference type="GO" id="GO:0010008">
    <property type="term" value="C:endosome membrane"/>
    <property type="evidence" value="ECO:0007669"/>
    <property type="project" value="TreeGrafter"/>
</dbReference>
<sequence>MITQPSRAGPSASSPNSPNSRNAAPPQQRSPITPGRYRAHASVHQAFPSPSSPRSRRSSVVETVDGASSSNSPASNWQASIELSLTTRRRLIRKPLPQIPSSHNADSIHSPDAASGLISSATLDAQCQRADSWWPDSLPQKHSAPLSSSPHAANTSAQPNTPAVDPQQSDDPGLDDQSLQHLLSILHYAALQSEDASAATQEDGTIGRNNVVVSANGTYKRQSHLAGTSASASKGAKQHDQYVLDQATLDSLYRALQAAFRHLSQKQLIGALQRTASIRWRAEAQLRNATAAQAAETTASSSRWTRFAWPAAALGKAYKEAQRSILPPLPGQSAFVGFESASQLHMAQDAYTSLYLDPDHRVRKRDVAVRILSNAIWFVRNYGPAAGVETLDVSAPGTTAIDQAPSQSDPASQGAAGELMPPSLSSIRRTSENLLKKNAGLPTFLSKSSATTALSGTATPESARSDAAANPDAAATSPSTAATPESLSIASSVSSPQLPVVPPSEPALDAASTASPPPETGVTATPDPSTRNNNAGGEKSKAVEHLASLSAAVGAAMRQRAQQATAAAAAHGGAPEDWIDAPPTTTGARRPSLHTFVSRSEAEAAETDALERAEKDYLAEIGQGCTEWAKMVVCRLCASISVKGDDAAGTIRHRRSGTVTARDAAKARTGGADTSVGSSLSTRSDMTAKAAKVSSRSSDDLSSVDDTDEAVAWKPDVYEGAELLSHLGEHRPGVSLQDEDQRVRLVGGSFVCRVESQEQKQALTQLLELGLYVGMSMLLESSFLTDSDAARPKPVKIPTRTTSAVEPPSRGASLIPPSVRARSSSQATIDGSQRSVSGSSSTHDPHRPDLNADADGPSHGIDLAPSKPAPRKWTKSLWGMLGQHPHDAADAEAEASNGRPVTGDGHEAHSHRSSLTMHRYHTEDDANTLSSTRKSLFKTGEEPKQSIAARKAALFASVSNNSAPPTPQGIRGSSNSNGAANKPHRLVGRLMNAFARPNADASQKDMQHSTSAASSVARSRDADSHPPTSVQSVVATHLSSSRSQAQLIRAKPETIFPVTSPSPAALSTSPELSLLQCYQFQQGPQHRLFPSTAYLTAFHRLQALRFLADQRGEHLTFASPSHGISASGDLLPFVGVQKQASSAWSVISSRSQQPQPTQLAVTPIQLLSYELLSGDGSAVGLCREEVAFYQRLSNNRDVPLGQVIEELSIRACALEADRDAMSKANDSRAASSKHNASSAKDRTGQPVAQRQGINSVYGMPEQRLHFIHGQCRIRIVATVMPPNVCGDESEAPSDTVFEDKVQPKEKGPQVDVASSSPSLQATASQDSDVSAIAAASHTDKEAAKTAFAVAETAVRAAETGASRPLIDQKGSGSTSGIWMWNASAKSGWQGQAVPMSESTYLLSFARYLEAVSYHPALRRAAGLEPVNTKAYGGLSNVQQQLRQGRSEDARSIAEGPELLRFFRSGRSLVKVQVQPLVVYDLHIEGPCLKTSSDRRRERKQKQAQAEKRRFKQLAEETRLEIQRFFASIKRNTTRLEDVFVSRELDEAGRTIRSKTGAPIPIADAKPAPAVGAAASSSDSTISDQLAQPLTFLTNLRASLRADEFELYEALQRTLFLDGINDIRKAFADRAKSAKNRLAAWTKKHLSKKEQADFGSCVYDEPEYIKAGLRAFPGSCYIIRDDEPLSIIAFSLSSRDFRAEMGTLGDRKQDADGYMGSANDEHVKQWRSGVVDGGQSATGAGGSIISTAGSTDTSTTASSAMSLLRDRTMRKVPLSQLDPDTDEVFFDAEPVRAALKRKKRARESSILSMTLRRVGSTISDSQGASYQTLTANSLPASSASSLKGGDCDDDDDDDDEDDGDEGDGEGRGKNLKVTGDDRSRRSSVASGSRLEIGSPTRDLDATPSRRTSASRFDNRSPSPSPNRPELRNSGSVSALRRTFELRSQASSSSIPDRRSSIQAGTASTISTTSKETTFQAQVTPISGRPASLATIFSSGQPGLETLNSRTSSFTGASAPRAIPRTAPASRRPSGAAGAAGPSAAEIGLSVDDLPSLSDDGSSSSSRSPRKHGAQPSGTSEGMAGADAHSMVSNSTLPGSQAAESPHIKHNLVHGTTKISCVSWFAEEFAALRERWGVEHDFAHSLARCSPWAATGGKSKSAFFKTADERFIAKQLLTVWSVDEKEAFLEFAPAYIRYMMNSAVNACPTLLVKIAGVYSIKIKDTKSGETKLKMNVMLLENLWAGDGGKSIRFDLKGIRDRKVKLSAQQQQDLEQAATQAAAEGQPLINVPGATQGAATAAWNAGVQAGSSSTVKTHSGDSQKPGFSELAGSKGVASPAGSADESSKSAANGAGVAESEAKPASGSSAVWWDSEWISRYRHRAFVPETQKELFYRALQNDTRFLTASNVMDYSLLLGVMERPIRADDMYPAPARAAGGDASGHGAEGDADEVEEAAERPSFRCRIVDFLGAFTLAKQLESSSKKALKAQDAKANVTILPPSEYASRFLSAMDSYFIGTPSHPRLDARYGFDRMCDETARAAGSEGSGVNAVRQPRLASVL</sequence>
<dbReference type="Pfam" id="PF01504">
    <property type="entry name" value="PIP5K"/>
    <property type="match status" value="1"/>
</dbReference>
<dbReference type="InterPro" id="IPR027484">
    <property type="entry name" value="PInositol-4-P-5-kinase_N"/>
</dbReference>
<evidence type="ECO:0000313" key="2">
    <source>
        <dbReference type="Proteomes" id="UP000053758"/>
    </source>
</evidence>
<dbReference type="PROSITE" id="PS51455">
    <property type="entry name" value="PIPK"/>
    <property type="match status" value="1"/>
</dbReference>
<dbReference type="Proteomes" id="UP000053758">
    <property type="component" value="Unassembled WGS sequence"/>
</dbReference>
<name>A0A081CLJ7_PSEA2</name>
<evidence type="ECO:0000313" key="1">
    <source>
        <dbReference type="EMBL" id="GAK67543.1"/>
    </source>
</evidence>
<dbReference type="Gene3D" id="3.30.800.10">
    <property type="entry name" value="Phosphatidylinositol Phosphate Kinase II Beta"/>
    <property type="match status" value="1"/>
</dbReference>
<dbReference type="InterPro" id="IPR027483">
    <property type="entry name" value="PInositol-4-P-4/5-kinase_C_sf"/>
</dbReference>
<accession>A0A081CLJ7</accession>
<dbReference type="OrthoDB" id="158357at2759"/>
<organism evidence="1 2">
    <name type="scientific">Pseudozyma antarctica</name>
    <name type="common">Yeast</name>
    <name type="synonym">Candida antarctica</name>
    <dbReference type="NCBI Taxonomy" id="84753"/>
    <lineage>
        <taxon>Eukaryota</taxon>
        <taxon>Fungi</taxon>
        <taxon>Dikarya</taxon>
        <taxon>Basidiomycota</taxon>
        <taxon>Ustilaginomycotina</taxon>
        <taxon>Ustilaginomycetes</taxon>
        <taxon>Ustilaginales</taxon>
        <taxon>Ustilaginaceae</taxon>
        <taxon>Moesziomyces</taxon>
    </lineage>
</organism>
<proteinExistence type="predicted"/>
<dbReference type="SUPFAM" id="SSF56104">
    <property type="entry name" value="SAICAR synthase-like"/>
    <property type="match status" value="1"/>
</dbReference>
<dbReference type="Gene3D" id="3.30.810.10">
    <property type="entry name" value="2-Layer Sandwich"/>
    <property type="match status" value="1"/>
</dbReference>
<dbReference type="GO" id="GO:0046854">
    <property type="term" value="P:phosphatidylinositol phosphate biosynthetic process"/>
    <property type="evidence" value="ECO:0007669"/>
    <property type="project" value="TreeGrafter"/>
</dbReference>
<dbReference type="SMART" id="SM00330">
    <property type="entry name" value="PIPKc"/>
    <property type="match status" value="1"/>
</dbReference>
<dbReference type="GO" id="GO:0000329">
    <property type="term" value="C:fungal-type vacuole membrane"/>
    <property type="evidence" value="ECO:0007669"/>
    <property type="project" value="TreeGrafter"/>
</dbReference>
<reference evidence="2" key="1">
    <citation type="journal article" date="2014" name="Genome Announc.">
        <title>Draft Genome Sequence of the Yeast Pseudozyma antarctica Type Strain JCM10317, a Producer of the Glycolipid Biosurfactants, Mannosylerythritol Lipids.</title>
        <authorList>
            <person name="Saika A."/>
            <person name="Koike H."/>
            <person name="Hori T."/>
            <person name="Fukuoka T."/>
            <person name="Sato S."/>
            <person name="Habe H."/>
            <person name="Kitamoto D."/>
            <person name="Morita T."/>
        </authorList>
    </citation>
    <scope>NUCLEOTIDE SEQUENCE [LARGE SCALE GENOMIC DNA]</scope>
    <source>
        <strain evidence="2">JCM 10317</strain>
    </source>
</reference>
<dbReference type="EMBL" id="DF830086">
    <property type="protein sequence ID" value="GAK67543.1"/>
    <property type="molecule type" value="Genomic_DNA"/>
</dbReference>
<gene>
    <name evidence="1" type="ORF">PAN0_019c5771</name>
</gene>
<dbReference type="GeneID" id="26306571"/>
<dbReference type="RefSeq" id="XP_014654191.1">
    <property type="nucleotide sequence ID" value="XM_014798705.1"/>
</dbReference>
<keyword evidence="2" id="KW-1185">Reference proteome</keyword>
<dbReference type="GO" id="GO:0000285">
    <property type="term" value="F:1-phosphatidylinositol-3-phosphate 5-kinase activity"/>
    <property type="evidence" value="ECO:0007669"/>
    <property type="project" value="TreeGrafter"/>
</dbReference>
<dbReference type="HOGENOM" id="CLU_228013_0_0_1"/>
<protein>
    <submittedName>
        <fullName evidence="1">Uncharacterized protein</fullName>
    </submittedName>
</protein>
<dbReference type="InterPro" id="IPR002498">
    <property type="entry name" value="PInositol-4-P-4/5-kinase_core"/>
</dbReference>
<dbReference type="PANTHER" id="PTHR45748">
    <property type="entry name" value="1-PHOSPHATIDYLINOSITOL 3-PHOSPHATE 5-KINASE-RELATED"/>
    <property type="match status" value="1"/>
</dbReference>
<dbReference type="GO" id="GO:0005524">
    <property type="term" value="F:ATP binding"/>
    <property type="evidence" value="ECO:0007669"/>
    <property type="project" value="UniProtKB-UniRule"/>
</dbReference>